<dbReference type="EMBL" id="JBCGDC010000092">
    <property type="protein sequence ID" value="MFB6396435.1"/>
    <property type="molecule type" value="Genomic_DNA"/>
</dbReference>
<comment type="caution">
    <text evidence="3">The sequence shown here is derived from an EMBL/GenBank/DDBJ whole genome shotgun (WGS) entry which is preliminary data.</text>
</comment>
<name>A0ABV5CX15_9ACTN</name>
<evidence type="ECO:0000313" key="4">
    <source>
        <dbReference type="Proteomes" id="UP001582793"/>
    </source>
</evidence>
<organism evidence="3 4">
    <name type="scientific">Polymorphospora lycopeni</name>
    <dbReference type="NCBI Taxonomy" id="3140240"/>
    <lineage>
        <taxon>Bacteria</taxon>
        <taxon>Bacillati</taxon>
        <taxon>Actinomycetota</taxon>
        <taxon>Actinomycetes</taxon>
        <taxon>Micromonosporales</taxon>
        <taxon>Micromonosporaceae</taxon>
        <taxon>Polymorphospora</taxon>
    </lineage>
</organism>
<accession>A0ABV5CX15</accession>
<dbReference type="Proteomes" id="UP001582793">
    <property type="component" value="Unassembled WGS sequence"/>
</dbReference>
<sequence length="169" mass="18602">MPIEQARFGTLGIGSGGDFRIRFERELAHPLDRVWNALVDPGKLRVWMPGCVIEPHVGGRVHYDFGDEGAATGVVTGLEAPGERGLLEHTWEWPGVPDSAVLWQLTPAVAGTTLTLTHRELVAEPARDFAIGWHLILDTLERYAAGLEWEDVWDGYEEISAGYASRTVG</sequence>
<dbReference type="Gene3D" id="3.30.530.20">
    <property type="match status" value="1"/>
</dbReference>
<dbReference type="Pfam" id="PF08327">
    <property type="entry name" value="AHSA1"/>
    <property type="match status" value="1"/>
</dbReference>
<reference evidence="3 4" key="1">
    <citation type="submission" date="2024-04" db="EMBL/GenBank/DDBJ databases">
        <title>Polymorphospora sp. isolated from Baiyangdian Lake in Xiong'an New Area.</title>
        <authorList>
            <person name="Zhang X."/>
            <person name="Liu J."/>
        </authorList>
    </citation>
    <scope>NUCLEOTIDE SEQUENCE [LARGE SCALE GENOMIC DNA]</scope>
    <source>
        <strain evidence="3 4">2-325</strain>
    </source>
</reference>
<feature type="domain" description="Activator of Hsp90 ATPase homologue 1/2-like C-terminal" evidence="2">
    <location>
        <begin position="29"/>
        <end position="144"/>
    </location>
</feature>
<keyword evidence="4" id="KW-1185">Reference proteome</keyword>
<dbReference type="InterPro" id="IPR023393">
    <property type="entry name" value="START-like_dom_sf"/>
</dbReference>
<evidence type="ECO:0000259" key="2">
    <source>
        <dbReference type="Pfam" id="PF08327"/>
    </source>
</evidence>
<gene>
    <name evidence="3" type="ORF">AAFH96_25505</name>
</gene>
<dbReference type="SUPFAM" id="SSF55961">
    <property type="entry name" value="Bet v1-like"/>
    <property type="match status" value="1"/>
</dbReference>
<dbReference type="InterPro" id="IPR013538">
    <property type="entry name" value="ASHA1/2-like_C"/>
</dbReference>
<comment type="similarity">
    <text evidence="1">Belongs to the AHA1 family.</text>
</comment>
<protein>
    <submittedName>
        <fullName evidence="3">SRPBCC domain-containing protein</fullName>
    </submittedName>
</protein>
<evidence type="ECO:0000313" key="3">
    <source>
        <dbReference type="EMBL" id="MFB6396435.1"/>
    </source>
</evidence>
<evidence type="ECO:0000256" key="1">
    <source>
        <dbReference type="ARBA" id="ARBA00006817"/>
    </source>
</evidence>
<dbReference type="RefSeq" id="WP_364207710.1">
    <property type="nucleotide sequence ID" value="NZ_JBCGDC010000092.1"/>
</dbReference>
<proteinExistence type="inferred from homology"/>